<evidence type="ECO:0000313" key="2">
    <source>
        <dbReference type="EMBL" id="QSE77004.1"/>
    </source>
</evidence>
<name>A0AA45KGU2_9LACT</name>
<dbReference type="PROSITE" id="PS50943">
    <property type="entry name" value="HTH_CROC1"/>
    <property type="match status" value="1"/>
</dbReference>
<feature type="domain" description="HTH cro/C1-type" evidence="1">
    <location>
        <begin position="10"/>
        <end position="63"/>
    </location>
</feature>
<organism evidence="2 3">
    <name type="scientific">Lactococcus taiwanensis</name>
    <dbReference type="NCBI Taxonomy" id="1151742"/>
    <lineage>
        <taxon>Bacteria</taxon>
        <taxon>Bacillati</taxon>
        <taxon>Bacillota</taxon>
        <taxon>Bacilli</taxon>
        <taxon>Lactobacillales</taxon>
        <taxon>Streptococcaceae</taxon>
        <taxon>Lactococcus</taxon>
    </lineage>
</organism>
<dbReference type="CDD" id="cd00093">
    <property type="entry name" value="HTH_XRE"/>
    <property type="match status" value="1"/>
</dbReference>
<accession>A0AA45KGU2</accession>
<proteinExistence type="predicted"/>
<dbReference type="KEGG" id="lti:JW886_01700"/>
<gene>
    <name evidence="2" type="ORF">JW886_01700</name>
</gene>
<keyword evidence="3" id="KW-1185">Reference proteome</keyword>
<sequence>MEENLLFTRIKALADLSGKSINQVAKDLGYPRNSLNNYKRNKIPSAVRLFELARYFEVAPEYLLGEIDDCSVKAVEQIFHRLTTEQKQEMYNLCQDWLFERMELLEENRDQQSVILKRD</sequence>
<dbReference type="SMART" id="SM00530">
    <property type="entry name" value="HTH_XRE"/>
    <property type="match status" value="1"/>
</dbReference>
<evidence type="ECO:0000313" key="3">
    <source>
        <dbReference type="Proteomes" id="UP000663608"/>
    </source>
</evidence>
<dbReference type="InterPro" id="IPR010982">
    <property type="entry name" value="Lambda_DNA-bd_dom_sf"/>
</dbReference>
<dbReference type="Proteomes" id="UP000663608">
    <property type="component" value="Chromosome"/>
</dbReference>
<reference evidence="2 3" key="1">
    <citation type="submission" date="2021-02" db="EMBL/GenBank/DDBJ databases">
        <title>Complete genome sequence of Lactococcus lactis strain K_LL004.</title>
        <authorList>
            <person name="Kim H.B."/>
        </authorList>
    </citation>
    <scope>NUCLEOTIDE SEQUENCE [LARGE SCALE GENOMIC DNA]</scope>
    <source>
        <strain evidence="2 3">K_LL004</strain>
    </source>
</reference>
<dbReference type="SUPFAM" id="SSF47413">
    <property type="entry name" value="lambda repressor-like DNA-binding domains"/>
    <property type="match status" value="1"/>
</dbReference>
<dbReference type="InterPro" id="IPR001387">
    <property type="entry name" value="Cro/C1-type_HTH"/>
</dbReference>
<dbReference type="GO" id="GO:0003677">
    <property type="term" value="F:DNA binding"/>
    <property type="evidence" value="ECO:0007669"/>
    <property type="project" value="InterPro"/>
</dbReference>
<dbReference type="Pfam" id="PF01381">
    <property type="entry name" value="HTH_3"/>
    <property type="match status" value="1"/>
</dbReference>
<dbReference type="Gene3D" id="1.10.260.40">
    <property type="entry name" value="lambda repressor-like DNA-binding domains"/>
    <property type="match status" value="1"/>
</dbReference>
<dbReference type="AlphaFoldDB" id="A0AA45KGU2"/>
<protein>
    <submittedName>
        <fullName evidence="2">Helix-turn-helix transcriptional regulator</fullName>
    </submittedName>
</protein>
<dbReference type="RefSeq" id="WP_082272301.1">
    <property type="nucleotide sequence ID" value="NZ_CP070381.1"/>
</dbReference>
<dbReference type="EMBL" id="CP070872">
    <property type="protein sequence ID" value="QSE77004.1"/>
    <property type="molecule type" value="Genomic_DNA"/>
</dbReference>
<evidence type="ECO:0000259" key="1">
    <source>
        <dbReference type="PROSITE" id="PS50943"/>
    </source>
</evidence>